<protein>
    <recommendedName>
        <fullName evidence="1">Cytochrome c-552/4 domain-containing protein</fullName>
    </recommendedName>
</protein>
<accession>A0A932FY73</accession>
<reference evidence="2" key="1">
    <citation type="submission" date="2020-07" db="EMBL/GenBank/DDBJ databases">
        <title>Huge and variable diversity of episymbiotic CPR bacteria and DPANN archaea in groundwater ecosystems.</title>
        <authorList>
            <person name="He C.Y."/>
            <person name="Keren R."/>
            <person name="Whittaker M."/>
            <person name="Farag I.F."/>
            <person name="Doudna J."/>
            <person name="Cate J.H.D."/>
            <person name="Banfield J.F."/>
        </authorList>
    </citation>
    <scope>NUCLEOTIDE SEQUENCE</scope>
    <source>
        <strain evidence="2">NC_groundwater_672_Ag_B-0.1um_62_36</strain>
    </source>
</reference>
<evidence type="ECO:0000259" key="1">
    <source>
        <dbReference type="Pfam" id="PF13435"/>
    </source>
</evidence>
<dbReference type="InterPro" id="IPR023155">
    <property type="entry name" value="Cyt_c-552/4"/>
</dbReference>
<dbReference type="SUPFAM" id="SSF48695">
    <property type="entry name" value="Multiheme cytochromes"/>
    <property type="match status" value="1"/>
</dbReference>
<feature type="domain" description="Cytochrome c-552/4" evidence="1">
    <location>
        <begin position="52"/>
        <end position="129"/>
    </location>
</feature>
<proteinExistence type="predicted"/>
<dbReference type="EMBL" id="JACPRF010000148">
    <property type="protein sequence ID" value="MBI2876179.1"/>
    <property type="molecule type" value="Genomic_DNA"/>
</dbReference>
<evidence type="ECO:0000313" key="3">
    <source>
        <dbReference type="Proteomes" id="UP000769766"/>
    </source>
</evidence>
<comment type="caution">
    <text evidence="2">The sequence shown here is derived from an EMBL/GenBank/DDBJ whole genome shotgun (WGS) entry which is preliminary data.</text>
</comment>
<organism evidence="2 3">
    <name type="scientific">Tectimicrobiota bacterium</name>
    <dbReference type="NCBI Taxonomy" id="2528274"/>
    <lineage>
        <taxon>Bacteria</taxon>
        <taxon>Pseudomonadati</taxon>
        <taxon>Nitrospinota/Tectimicrobiota group</taxon>
        <taxon>Candidatus Tectimicrobiota</taxon>
    </lineage>
</organism>
<dbReference type="Proteomes" id="UP000769766">
    <property type="component" value="Unassembled WGS sequence"/>
</dbReference>
<dbReference type="Gene3D" id="1.10.1130.10">
    <property type="entry name" value="Flavocytochrome C3, Chain A"/>
    <property type="match status" value="1"/>
</dbReference>
<evidence type="ECO:0000313" key="2">
    <source>
        <dbReference type="EMBL" id="MBI2876179.1"/>
    </source>
</evidence>
<sequence length="397" mass="44069">MIGRARRGNLRGMMIGGGWLLVVWLSATVLAQGKGKLPYPQLEKKGYSRAAVCGRCHTLIYQTWKDTLHARSLVDPIFDTAYLEAYRMTQGKAKTFCLACHAPTTHLTQDFEVRLEITQEGITCDFCHTLQGVKLAPRGLHELKIGPGRVKWGPHGREKAPVHEVAASRLFEDALLCAGCHEYVTPQGVVVLGTYSEWLAGFYGRQGVPCQRCHMPVSRREGGFLTEGGRTPQKEINLHAIAGGSSVPQLKKMLKVRIASAERLGDRVRVTVEITNHGAGHQIPTGLPTKRLVLTAKATTARGKSLVAERSYRKVLLDAQGREITRDVDAFLSAAQLSSDNRIKPKETRREVFFFFIPRGTEAVISAQVAYAYRPRVIDQVETVVDLAQDERVFNTR</sequence>
<dbReference type="InterPro" id="IPR036280">
    <property type="entry name" value="Multihaem_cyt_sf"/>
</dbReference>
<dbReference type="AlphaFoldDB" id="A0A932FY73"/>
<dbReference type="Pfam" id="PF13435">
    <property type="entry name" value="Cytochrome_C554"/>
    <property type="match status" value="1"/>
</dbReference>
<gene>
    <name evidence="2" type="ORF">HYY20_04795</name>
</gene>
<name>A0A932FY73_UNCTE</name>